<dbReference type="PANTHER" id="PTHR35566:SF1">
    <property type="entry name" value="TYPE VI SECRETION SYSTEM BASEPLATE COMPONENT TSSK1"/>
    <property type="match status" value="1"/>
</dbReference>
<dbReference type="NCBIfam" id="TIGR03353">
    <property type="entry name" value="VI_chp_4"/>
    <property type="match status" value="1"/>
</dbReference>
<dbReference type="RefSeq" id="WP_133681114.1">
    <property type="nucleotide sequence ID" value="NZ_SNZP01000008.1"/>
</dbReference>
<evidence type="ECO:0000313" key="2">
    <source>
        <dbReference type="Proteomes" id="UP000295611"/>
    </source>
</evidence>
<sequence length="444" mass="48984">MLWANKVVWSEGMLLQQQHLQQHDRYLHRLLEMWGGVQRCDTWGVARLAIDESQLRQGRIALLECEAVLPDGTPLSLPQQDDLPLPLAIDADMRDCEIVLALPLARPGTVESGEHQYARYRVEECEVADSHVGGAEPATLQVGKLRLRLAAKADVADAYSYIGVARVLERRADNRVVLDEEYVPPCIDYRAAPLLARFVAELVGRLHQRGDALAARLTQTQAGNAAKIADFLLLQLVNRCEPLFAHLQQAAGIHPERLFAELVQLAGELASFQRGKRPSAFPPYRHHALDQSFGPLIVELRQQLSLVTDPSAVAIPLQVRANGLYVAVVPGELYEQADFVLAAKAALPDDVLTGHLPTQLKMGPVEKISDLVNLQLPAIGVRALASVPYQIPLHAGYRYFALERSHALWAQLPSAAALALHVAGDFPGLELELWAIRHKSEHPL</sequence>
<dbReference type="InterPro" id="IPR010263">
    <property type="entry name" value="T6SS_TssK"/>
</dbReference>
<dbReference type="Proteomes" id="UP000295611">
    <property type="component" value="Unassembled WGS sequence"/>
</dbReference>
<proteinExistence type="predicted"/>
<evidence type="ECO:0000313" key="1">
    <source>
        <dbReference type="EMBL" id="TDR78371.1"/>
    </source>
</evidence>
<dbReference type="PANTHER" id="PTHR35566">
    <property type="entry name" value="BLR3599 PROTEIN"/>
    <property type="match status" value="1"/>
</dbReference>
<gene>
    <name evidence="1" type="ORF">DFP86_10888</name>
</gene>
<organism evidence="1 2">
    <name type="scientific">Paludibacterium purpuratum</name>
    <dbReference type="NCBI Taxonomy" id="1144873"/>
    <lineage>
        <taxon>Bacteria</taxon>
        <taxon>Pseudomonadati</taxon>
        <taxon>Pseudomonadota</taxon>
        <taxon>Betaproteobacteria</taxon>
        <taxon>Neisseriales</taxon>
        <taxon>Chromobacteriaceae</taxon>
        <taxon>Paludibacterium</taxon>
    </lineage>
</organism>
<keyword evidence="2" id="KW-1185">Reference proteome</keyword>
<protein>
    <submittedName>
        <fullName evidence="1">Type VI secretion system protein ImpJ</fullName>
    </submittedName>
</protein>
<dbReference type="OrthoDB" id="9775333at2"/>
<reference evidence="1 2" key="1">
    <citation type="submission" date="2019-03" db="EMBL/GenBank/DDBJ databases">
        <title>Genomic Encyclopedia of Type Strains, Phase III (KMG-III): the genomes of soil and plant-associated and newly described type strains.</title>
        <authorList>
            <person name="Whitman W."/>
        </authorList>
    </citation>
    <scope>NUCLEOTIDE SEQUENCE [LARGE SCALE GENOMIC DNA]</scope>
    <source>
        <strain evidence="1 2">CECT 8976</strain>
    </source>
</reference>
<name>A0A4R7B478_9NEIS</name>
<dbReference type="Pfam" id="PF05936">
    <property type="entry name" value="T6SS_VasE"/>
    <property type="match status" value="1"/>
</dbReference>
<accession>A0A4R7B478</accession>
<dbReference type="EMBL" id="SNZP01000008">
    <property type="protein sequence ID" value="TDR78371.1"/>
    <property type="molecule type" value="Genomic_DNA"/>
</dbReference>
<comment type="caution">
    <text evidence="1">The sequence shown here is derived from an EMBL/GenBank/DDBJ whole genome shotgun (WGS) entry which is preliminary data.</text>
</comment>
<dbReference type="AlphaFoldDB" id="A0A4R7B478"/>